<evidence type="ECO:0000313" key="4">
    <source>
        <dbReference type="Proteomes" id="UP000806528"/>
    </source>
</evidence>
<dbReference type="SUPFAM" id="SSF50998">
    <property type="entry name" value="Quinoprotein alcohol dehydrogenase-like"/>
    <property type="match status" value="1"/>
</dbReference>
<dbReference type="Gene3D" id="2.130.10.10">
    <property type="entry name" value="YVTN repeat-like/Quinoprotein amine dehydrogenase"/>
    <property type="match status" value="1"/>
</dbReference>
<dbReference type="RefSeq" id="WP_193121522.1">
    <property type="nucleotide sequence ID" value="NZ_JADBGI010000006.1"/>
</dbReference>
<dbReference type="InterPro" id="IPR011047">
    <property type="entry name" value="Quinoprotein_ADH-like_sf"/>
</dbReference>
<proteinExistence type="predicted"/>
<dbReference type="EMBL" id="JADBGI010000006">
    <property type="protein sequence ID" value="MBE2998895.1"/>
    <property type="molecule type" value="Genomic_DNA"/>
</dbReference>
<evidence type="ECO:0000259" key="2">
    <source>
        <dbReference type="Pfam" id="PF13360"/>
    </source>
</evidence>
<name>A0ABR9P5B3_9ACTN</name>
<dbReference type="InterPro" id="IPR015943">
    <property type="entry name" value="WD40/YVTN_repeat-like_dom_sf"/>
</dbReference>
<dbReference type="Proteomes" id="UP000806528">
    <property type="component" value="Unassembled WGS sequence"/>
</dbReference>
<feature type="signal peptide" evidence="1">
    <location>
        <begin position="1"/>
        <end position="21"/>
    </location>
</feature>
<dbReference type="PROSITE" id="PS51257">
    <property type="entry name" value="PROKAR_LIPOPROTEIN"/>
    <property type="match status" value="1"/>
</dbReference>
<keyword evidence="4" id="KW-1185">Reference proteome</keyword>
<reference evidence="3 4" key="1">
    <citation type="submission" date="2020-09" db="EMBL/GenBank/DDBJ databases">
        <title>Diversity and distribution of actinomycetes associated with coral in the coast of Hainan.</title>
        <authorList>
            <person name="Li F."/>
        </authorList>
    </citation>
    <scope>NUCLEOTIDE SEQUENCE [LARGE SCALE GENOMIC DNA]</scope>
    <source>
        <strain evidence="3 4">HNM0947</strain>
    </source>
</reference>
<dbReference type="Pfam" id="PF13360">
    <property type="entry name" value="PQQ_2"/>
    <property type="match status" value="1"/>
</dbReference>
<organism evidence="3 4">
    <name type="scientific">Nocardiopsis coralli</name>
    <dbReference type="NCBI Taxonomy" id="2772213"/>
    <lineage>
        <taxon>Bacteria</taxon>
        <taxon>Bacillati</taxon>
        <taxon>Actinomycetota</taxon>
        <taxon>Actinomycetes</taxon>
        <taxon>Streptosporangiales</taxon>
        <taxon>Nocardiopsidaceae</taxon>
        <taxon>Nocardiopsis</taxon>
    </lineage>
</organism>
<evidence type="ECO:0000256" key="1">
    <source>
        <dbReference type="SAM" id="SignalP"/>
    </source>
</evidence>
<feature type="chain" id="PRO_5046423278" evidence="1">
    <location>
        <begin position="22"/>
        <end position="441"/>
    </location>
</feature>
<accession>A0ABR9P5B3</accession>
<feature type="domain" description="Pyrrolo-quinoline quinone repeat" evidence="2">
    <location>
        <begin position="75"/>
        <end position="248"/>
    </location>
</feature>
<keyword evidence="1" id="KW-0732">Signal</keyword>
<evidence type="ECO:0000313" key="3">
    <source>
        <dbReference type="EMBL" id="MBE2998895.1"/>
    </source>
</evidence>
<sequence length="441" mass="47883">MRLFPPVLVSSVVLLSGCALVGDGVDHRVYEGQVPEYGPLDSVSGVAWEWELGASEDVHSVQAGLSGPVLELGNGVVALDAQSGDELWHYRSEDRDLEKAVATPDHERVVLAYRDTEGGPAHVVVLETGTGEVEYEYELPDADEEPWQGRITDDVLVLEDGDALRGVSLSDGQDVWTYEAPASSDGLELISGRSELSVVDDAVVLTRGYSDGPKSFDEPQSRRLVTTALSPGSGEPLWEVESQQPPSKQSFIDQQVSEGGEVLLLEPLGADELEYDPFLLEVESGERIDGEVFEGDVSDDERVALTDEGSVSAEWLPDEDAVEYRHVSFDGETLNEALVPARPSEMRSDPGVVLGEGVLRLSHLTVPDLDRGPVEAEFVDWGSEGEPASIEVGLTENRDEWRQAEFDFSSDVDAPRMWEVPGAVVVTEDERIGNNVIVGLN</sequence>
<comment type="caution">
    <text evidence="3">The sequence shown here is derived from an EMBL/GenBank/DDBJ whole genome shotgun (WGS) entry which is preliminary data.</text>
</comment>
<protein>
    <submittedName>
        <fullName evidence="3">PQQ-binding-like beta-propeller repeat protein</fullName>
    </submittedName>
</protein>
<gene>
    <name evidence="3" type="ORF">IDM40_09275</name>
</gene>
<dbReference type="InterPro" id="IPR002372">
    <property type="entry name" value="PQQ_rpt_dom"/>
</dbReference>